<dbReference type="GO" id="GO:0008270">
    <property type="term" value="F:zinc ion binding"/>
    <property type="evidence" value="ECO:0007669"/>
    <property type="project" value="UniProtKB-KW"/>
</dbReference>
<dbReference type="AlphaFoldDB" id="A0A3M0KD79"/>
<dbReference type="GO" id="GO:0005634">
    <property type="term" value="C:nucleus"/>
    <property type="evidence" value="ECO:0007669"/>
    <property type="project" value="UniProtKB-SubCell"/>
</dbReference>
<comment type="subcellular location">
    <subcellularLocation>
        <location evidence="1">Nucleus</location>
    </subcellularLocation>
</comment>
<keyword evidence="15" id="KW-1185">Reference proteome</keyword>
<dbReference type="PANTHER" id="PTHR23226:SF416">
    <property type="entry name" value="FI01424P"/>
    <property type="match status" value="1"/>
</dbReference>
<keyword evidence="10" id="KW-0539">Nucleus</keyword>
<protein>
    <recommendedName>
        <fullName evidence="13">C2H2-type domain-containing protein</fullName>
    </recommendedName>
</protein>
<gene>
    <name evidence="14" type="ORF">DUI87_12081</name>
</gene>
<evidence type="ECO:0000259" key="13">
    <source>
        <dbReference type="PROSITE" id="PS50157"/>
    </source>
</evidence>
<dbReference type="Gene3D" id="3.30.160.60">
    <property type="entry name" value="Classic Zinc Finger"/>
    <property type="match status" value="3"/>
</dbReference>
<evidence type="ECO:0000256" key="4">
    <source>
        <dbReference type="ARBA" id="ARBA00022737"/>
    </source>
</evidence>
<evidence type="ECO:0000256" key="8">
    <source>
        <dbReference type="ARBA" id="ARBA00023125"/>
    </source>
</evidence>
<comment type="caution">
    <text evidence="14">The sequence shown here is derived from an EMBL/GenBank/DDBJ whole genome shotgun (WGS) entry which is preliminary data.</text>
</comment>
<sequence>MIHIGKRPYECPERGKRFQTSSDLLKHQRIHTEERPFRCPDCGKGFNCNSHLITHWHIHTGERPYQCPQCGKSFSDSSHLTEHQRRHRSIHGQEDAGAFDLPGDDLAGMKEIQGLQALIEEKAIRGSKLKT</sequence>
<evidence type="ECO:0000256" key="6">
    <source>
        <dbReference type="ARBA" id="ARBA00022833"/>
    </source>
</evidence>
<feature type="domain" description="C2H2-type" evidence="13">
    <location>
        <begin position="65"/>
        <end position="96"/>
    </location>
</feature>
<dbReference type="FunFam" id="3.30.160.60:FF:000624">
    <property type="entry name" value="zinc finger protein 697"/>
    <property type="match status" value="1"/>
</dbReference>
<keyword evidence="5 11" id="KW-0863">Zinc-finger</keyword>
<evidence type="ECO:0000256" key="10">
    <source>
        <dbReference type="ARBA" id="ARBA00023242"/>
    </source>
</evidence>
<evidence type="ECO:0000256" key="7">
    <source>
        <dbReference type="ARBA" id="ARBA00023015"/>
    </source>
</evidence>
<keyword evidence="8" id="KW-0238">DNA-binding</keyword>
<dbReference type="FunFam" id="3.30.160.60:FF:000862">
    <property type="entry name" value="zinc finger protein 697"/>
    <property type="match status" value="1"/>
</dbReference>
<dbReference type="PROSITE" id="PS50157">
    <property type="entry name" value="ZINC_FINGER_C2H2_2"/>
    <property type="match status" value="3"/>
</dbReference>
<evidence type="ECO:0000256" key="12">
    <source>
        <dbReference type="SAM" id="MobiDB-lite"/>
    </source>
</evidence>
<keyword evidence="3" id="KW-0479">Metal-binding</keyword>
<comment type="similarity">
    <text evidence="2">Belongs to the krueppel C2H2-type zinc-finger protein family.</text>
</comment>
<dbReference type="Pfam" id="PF13894">
    <property type="entry name" value="zf-C2H2_4"/>
    <property type="match status" value="1"/>
</dbReference>
<dbReference type="GO" id="GO:0000981">
    <property type="term" value="F:DNA-binding transcription factor activity, RNA polymerase II-specific"/>
    <property type="evidence" value="ECO:0007669"/>
    <property type="project" value="TreeGrafter"/>
</dbReference>
<dbReference type="EMBL" id="QRBI01000109">
    <property type="protein sequence ID" value="RMC11168.1"/>
    <property type="molecule type" value="Genomic_DNA"/>
</dbReference>
<name>A0A3M0KD79_HIRRU</name>
<evidence type="ECO:0000256" key="5">
    <source>
        <dbReference type="ARBA" id="ARBA00022771"/>
    </source>
</evidence>
<feature type="region of interest" description="Disordered" evidence="12">
    <location>
        <begin position="76"/>
        <end position="102"/>
    </location>
</feature>
<evidence type="ECO:0000256" key="1">
    <source>
        <dbReference type="ARBA" id="ARBA00004123"/>
    </source>
</evidence>
<dbReference type="PROSITE" id="PS00028">
    <property type="entry name" value="ZINC_FINGER_C2H2_1"/>
    <property type="match status" value="2"/>
</dbReference>
<dbReference type="STRING" id="333673.A0A3M0KD79"/>
<dbReference type="Proteomes" id="UP000269221">
    <property type="component" value="Unassembled WGS sequence"/>
</dbReference>
<keyword evidence="7" id="KW-0805">Transcription regulation</keyword>
<organism evidence="14 15">
    <name type="scientific">Hirundo rustica rustica</name>
    <dbReference type="NCBI Taxonomy" id="333673"/>
    <lineage>
        <taxon>Eukaryota</taxon>
        <taxon>Metazoa</taxon>
        <taxon>Chordata</taxon>
        <taxon>Craniata</taxon>
        <taxon>Vertebrata</taxon>
        <taxon>Euteleostomi</taxon>
        <taxon>Archelosauria</taxon>
        <taxon>Archosauria</taxon>
        <taxon>Dinosauria</taxon>
        <taxon>Saurischia</taxon>
        <taxon>Theropoda</taxon>
        <taxon>Coelurosauria</taxon>
        <taxon>Aves</taxon>
        <taxon>Neognathae</taxon>
        <taxon>Neoaves</taxon>
        <taxon>Telluraves</taxon>
        <taxon>Australaves</taxon>
        <taxon>Passeriformes</taxon>
        <taxon>Sylvioidea</taxon>
        <taxon>Hirundinidae</taxon>
        <taxon>Hirundo</taxon>
    </lineage>
</organism>
<keyword evidence="6" id="KW-0862">Zinc</keyword>
<proteinExistence type="inferred from homology"/>
<dbReference type="SMART" id="SM00355">
    <property type="entry name" value="ZnF_C2H2"/>
    <property type="match status" value="3"/>
</dbReference>
<dbReference type="FunFam" id="3.30.160.60:FF:000053">
    <property type="entry name" value="zinc finger protein 182 isoform X1"/>
    <property type="match status" value="1"/>
</dbReference>
<dbReference type="InterPro" id="IPR013087">
    <property type="entry name" value="Znf_C2H2_type"/>
</dbReference>
<evidence type="ECO:0000256" key="11">
    <source>
        <dbReference type="PROSITE-ProRule" id="PRU00042"/>
    </source>
</evidence>
<accession>A0A3M0KD79</accession>
<evidence type="ECO:0000256" key="3">
    <source>
        <dbReference type="ARBA" id="ARBA00022723"/>
    </source>
</evidence>
<reference evidence="14 15" key="1">
    <citation type="submission" date="2018-07" db="EMBL/GenBank/DDBJ databases">
        <title>A high quality draft genome assembly of the barn swallow (H. rustica rustica).</title>
        <authorList>
            <person name="Formenti G."/>
            <person name="Chiara M."/>
            <person name="Poveda L."/>
            <person name="Francoijs K.-J."/>
            <person name="Bonisoli-Alquati A."/>
            <person name="Canova L."/>
            <person name="Gianfranceschi L."/>
            <person name="Horner D.S."/>
            <person name="Saino N."/>
        </authorList>
    </citation>
    <scope>NUCLEOTIDE SEQUENCE [LARGE SCALE GENOMIC DNA]</scope>
    <source>
        <strain evidence="14">Chelidonia</strain>
        <tissue evidence="14">Blood</tissue>
    </source>
</reference>
<evidence type="ECO:0000256" key="2">
    <source>
        <dbReference type="ARBA" id="ARBA00006991"/>
    </source>
</evidence>
<feature type="domain" description="C2H2-type" evidence="13">
    <location>
        <begin position="37"/>
        <end position="64"/>
    </location>
</feature>
<dbReference type="PANTHER" id="PTHR23226">
    <property type="entry name" value="ZINC FINGER AND SCAN DOMAIN-CONTAINING"/>
    <property type="match status" value="1"/>
</dbReference>
<evidence type="ECO:0000256" key="9">
    <source>
        <dbReference type="ARBA" id="ARBA00023163"/>
    </source>
</evidence>
<dbReference type="InterPro" id="IPR036236">
    <property type="entry name" value="Znf_C2H2_sf"/>
</dbReference>
<keyword evidence="9" id="KW-0804">Transcription</keyword>
<keyword evidence="4" id="KW-0677">Repeat</keyword>
<dbReference type="Pfam" id="PF00096">
    <property type="entry name" value="zf-C2H2"/>
    <property type="match status" value="2"/>
</dbReference>
<evidence type="ECO:0000313" key="14">
    <source>
        <dbReference type="EMBL" id="RMC11168.1"/>
    </source>
</evidence>
<feature type="domain" description="C2H2-type" evidence="13">
    <location>
        <begin position="9"/>
        <end position="36"/>
    </location>
</feature>
<dbReference type="OrthoDB" id="654211at2759"/>
<dbReference type="SUPFAM" id="SSF57667">
    <property type="entry name" value="beta-beta-alpha zinc fingers"/>
    <property type="match status" value="2"/>
</dbReference>
<dbReference type="GO" id="GO:0000978">
    <property type="term" value="F:RNA polymerase II cis-regulatory region sequence-specific DNA binding"/>
    <property type="evidence" value="ECO:0007669"/>
    <property type="project" value="TreeGrafter"/>
</dbReference>
<evidence type="ECO:0000313" key="15">
    <source>
        <dbReference type="Proteomes" id="UP000269221"/>
    </source>
</evidence>